<feature type="domain" description="2Fe-2S ferredoxin-type" evidence="15">
    <location>
        <begin position="1"/>
        <end position="78"/>
    </location>
</feature>
<evidence type="ECO:0000256" key="10">
    <source>
        <dbReference type="ARBA" id="ARBA00023004"/>
    </source>
</evidence>
<evidence type="ECO:0000313" key="20">
    <source>
        <dbReference type="Proteomes" id="UP000198304"/>
    </source>
</evidence>
<keyword evidence="9" id="KW-0560">Oxidoreductase</keyword>
<evidence type="ECO:0000256" key="4">
    <source>
        <dbReference type="ARBA" id="ARBA00022485"/>
    </source>
</evidence>
<dbReference type="SUPFAM" id="SSF53706">
    <property type="entry name" value="Formate dehydrogenase/DMSO reductase, domains 1-3"/>
    <property type="match status" value="1"/>
</dbReference>
<dbReference type="PROSITE" id="PS51839">
    <property type="entry name" value="4FE4S_HC3"/>
    <property type="match status" value="1"/>
</dbReference>
<evidence type="ECO:0000256" key="2">
    <source>
        <dbReference type="ARBA" id="ARBA00004370"/>
    </source>
</evidence>
<dbReference type="Gene3D" id="3.40.50.740">
    <property type="match status" value="1"/>
</dbReference>
<keyword evidence="11" id="KW-0411">Iron-sulfur</keyword>
<dbReference type="InterPro" id="IPR027467">
    <property type="entry name" value="MopterinOxRdtase_cofactor_BS"/>
</dbReference>
<dbReference type="PROSITE" id="PS51379">
    <property type="entry name" value="4FE4S_FER_2"/>
    <property type="match status" value="2"/>
</dbReference>
<dbReference type="SMART" id="SM00929">
    <property type="entry name" value="NADH-G_4Fe-4S_3"/>
    <property type="match status" value="1"/>
</dbReference>
<dbReference type="CDD" id="cd00207">
    <property type="entry name" value="fer2"/>
    <property type="match status" value="1"/>
</dbReference>
<comment type="cofactor">
    <cofactor evidence="14">
        <name>[2Fe-2S] cluster</name>
        <dbReference type="ChEBI" id="CHEBI:190135"/>
    </cofactor>
</comment>
<organism evidence="19 20">
    <name type="scientific">Anaerovirgula multivorans</name>
    <dbReference type="NCBI Taxonomy" id="312168"/>
    <lineage>
        <taxon>Bacteria</taxon>
        <taxon>Bacillati</taxon>
        <taxon>Bacillota</taxon>
        <taxon>Clostridia</taxon>
        <taxon>Peptostreptococcales</taxon>
        <taxon>Natronincolaceae</taxon>
        <taxon>Anaerovirgula</taxon>
    </lineage>
</organism>
<dbReference type="Pfam" id="PF04879">
    <property type="entry name" value="Molybdop_Fe4S4"/>
    <property type="match status" value="1"/>
</dbReference>
<keyword evidence="4" id="KW-0004">4Fe-4S</keyword>
<feature type="domain" description="4Fe-4S Mo/W bis-MGD-type" evidence="17">
    <location>
        <begin position="217"/>
        <end position="272"/>
    </location>
</feature>
<dbReference type="InterPro" id="IPR006963">
    <property type="entry name" value="Mopterin_OxRdtase_4Fe-4S_dom"/>
</dbReference>
<dbReference type="PANTHER" id="PTHR43105">
    <property type="entry name" value="RESPIRATORY NITRATE REDUCTASE"/>
    <property type="match status" value="1"/>
</dbReference>
<evidence type="ECO:0000256" key="13">
    <source>
        <dbReference type="ARBA" id="ARBA00023136"/>
    </source>
</evidence>
<evidence type="ECO:0000256" key="6">
    <source>
        <dbReference type="ARBA" id="ARBA00022723"/>
    </source>
</evidence>
<comment type="subcellular location">
    <subcellularLocation>
        <location evidence="2">Membrane</location>
    </subcellularLocation>
</comment>
<dbReference type="SMART" id="SM00926">
    <property type="entry name" value="Molybdop_Fe4S4"/>
    <property type="match status" value="1"/>
</dbReference>
<evidence type="ECO:0000259" key="18">
    <source>
        <dbReference type="PROSITE" id="PS51839"/>
    </source>
</evidence>
<keyword evidence="13" id="KW-0472">Membrane</keyword>
<dbReference type="InterPro" id="IPR019574">
    <property type="entry name" value="NADH_UbQ_OxRdtase_Gsu_4Fe4S-bd"/>
</dbReference>
<dbReference type="InterPro" id="IPR006656">
    <property type="entry name" value="Mopterin_OxRdtase"/>
</dbReference>
<evidence type="ECO:0000256" key="9">
    <source>
        <dbReference type="ARBA" id="ARBA00023002"/>
    </source>
</evidence>
<dbReference type="Pfam" id="PF00384">
    <property type="entry name" value="Molybdopterin"/>
    <property type="match status" value="1"/>
</dbReference>
<evidence type="ECO:0000313" key="19">
    <source>
        <dbReference type="EMBL" id="SNS09945.1"/>
    </source>
</evidence>
<dbReference type="GO" id="GO:0051539">
    <property type="term" value="F:4 iron, 4 sulfur cluster binding"/>
    <property type="evidence" value="ECO:0007669"/>
    <property type="project" value="UniProtKB-KW"/>
</dbReference>
<dbReference type="SUPFAM" id="SSF54292">
    <property type="entry name" value="2Fe-2S ferredoxin-like"/>
    <property type="match status" value="1"/>
</dbReference>
<dbReference type="EMBL" id="FZOJ01000004">
    <property type="protein sequence ID" value="SNS09945.1"/>
    <property type="molecule type" value="Genomic_DNA"/>
</dbReference>
<dbReference type="InterPro" id="IPR036010">
    <property type="entry name" value="2Fe-2S_ferredoxin-like_sf"/>
</dbReference>
<keyword evidence="10" id="KW-0408">Iron</keyword>
<dbReference type="Pfam" id="PF10588">
    <property type="entry name" value="NADH-G_4Fe-4S_3"/>
    <property type="match status" value="1"/>
</dbReference>
<evidence type="ECO:0000256" key="5">
    <source>
        <dbReference type="ARBA" id="ARBA00022714"/>
    </source>
</evidence>
<evidence type="ECO:0000259" key="16">
    <source>
        <dbReference type="PROSITE" id="PS51379"/>
    </source>
</evidence>
<dbReference type="Gene3D" id="2.20.25.90">
    <property type="entry name" value="ADC-like domains"/>
    <property type="match status" value="1"/>
</dbReference>
<evidence type="ECO:0000256" key="11">
    <source>
        <dbReference type="ARBA" id="ARBA00023014"/>
    </source>
</evidence>
<keyword evidence="5" id="KW-0001">2Fe-2S</keyword>
<keyword evidence="7" id="KW-0677">Repeat</keyword>
<dbReference type="InterPro" id="IPR017900">
    <property type="entry name" value="4Fe4S_Fe_S_CS"/>
</dbReference>
<keyword evidence="12" id="KW-0520">NAD</keyword>
<dbReference type="GO" id="GO:0046872">
    <property type="term" value="F:metal ion binding"/>
    <property type="evidence" value="ECO:0007669"/>
    <property type="project" value="UniProtKB-KW"/>
</dbReference>
<evidence type="ECO:0000256" key="8">
    <source>
        <dbReference type="ARBA" id="ARBA00022967"/>
    </source>
</evidence>
<sequence>MINLKINGRPVQVEKGTTILQAASKIGVEIPTFCNDPRLKPDGACRICTVEVEGSIKLPTACTTPAEEGMSIWTESSSVVEARKEILQLLLSKHPMDCLTCGKSGMCQLQALCYKYEVKEPAYTAPTSSYPIDESNPFYYSEADKCISCGKCVRVCNELQNTNAISMVERGASTKVSPPFGMPLAESECVSCGNCVSVCPVGALMPKAKEKFRYWETKAVTTTCSYCGVGCQMDLLVKDNKVVEVQPAMGPSNQGLLCVKGKFAYNFVNHPDRLKTPLVRKNGKLQEATWEEAFEVVANKIKETKNQYGPDAIAAFSSARALNEENYLMTKLMRAVIGTNNVDHCARL</sequence>
<protein>
    <submittedName>
        <fullName evidence="19">4Fe-4S dicluster domain-containing protein</fullName>
    </submittedName>
</protein>
<dbReference type="PANTHER" id="PTHR43105:SF14">
    <property type="entry name" value="FORMATE DEHYDROGENASE H"/>
    <property type="match status" value="1"/>
</dbReference>
<dbReference type="FunFam" id="3.30.70.20:FF:000035">
    <property type="entry name" value="Iron hydrogenase 1"/>
    <property type="match status" value="1"/>
</dbReference>
<dbReference type="FunFam" id="3.10.20.740:FF:000004">
    <property type="entry name" value="NADH-quinone oxidoreductase"/>
    <property type="match status" value="1"/>
</dbReference>
<comment type="similarity">
    <text evidence="3">Belongs to the complex I 75 kDa subunit family.</text>
</comment>
<dbReference type="FunFam" id="2.20.25.90:FF:000001">
    <property type="entry name" value="Formate dehydrogenase subunit alpha"/>
    <property type="match status" value="1"/>
</dbReference>
<dbReference type="GO" id="GO:0051537">
    <property type="term" value="F:2 iron, 2 sulfur cluster binding"/>
    <property type="evidence" value="ECO:0007669"/>
    <property type="project" value="UniProtKB-KW"/>
</dbReference>
<dbReference type="GO" id="GO:0022904">
    <property type="term" value="P:respiratory electron transport chain"/>
    <property type="evidence" value="ECO:0007669"/>
    <property type="project" value="TreeGrafter"/>
</dbReference>
<feature type="domain" description="4Fe-4S ferredoxin-type" evidence="16">
    <location>
        <begin position="137"/>
        <end position="170"/>
    </location>
</feature>
<dbReference type="GO" id="GO:0003954">
    <property type="term" value="F:NADH dehydrogenase activity"/>
    <property type="evidence" value="ECO:0007669"/>
    <property type="project" value="TreeGrafter"/>
</dbReference>
<reference evidence="19 20" key="1">
    <citation type="submission" date="2017-06" db="EMBL/GenBank/DDBJ databases">
        <authorList>
            <person name="Kim H.J."/>
            <person name="Triplett B.A."/>
        </authorList>
    </citation>
    <scope>NUCLEOTIDE SEQUENCE [LARGE SCALE GENOMIC DNA]</scope>
    <source>
        <strain evidence="19 20">SCA</strain>
    </source>
</reference>
<dbReference type="Proteomes" id="UP000198304">
    <property type="component" value="Unassembled WGS sequence"/>
</dbReference>
<evidence type="ECO:0000259" key="15">
    <source>
        <dbReference type="PROSITE" id="PS51085"/>
    </source>
</evidence>
<keyword evidence="20" id="KW-1185">Reference proteome</keyword>
<proteinExistence type="inferred from homology"/>
<dbReference type="PROSITE" id="PS51669">
    <property type="entry name" value="4FE4S_MOW_BIS_MGD"/>
    <property type="match status" value="1"/>
</dbReference>
<evidence type="ECO:0000256" key="1">
    <source>
        <dbReference type="ARBA" id="ARBA00001966"/>
    </source>
</evidence>
<dbReference type="Gene3D" id="3.10.20.740">
    <property type="match status" value="1"/>
</dbReference>
<dbReference type="Gene3D" id="3.30.70.20">
    <property type="match status" value="1"/>
</dbReference>
<name>A0A239BPB7_9FIRM</name>
<dbReference type="Pfam" id="PF12838">
    <property type="entry name" value="Fer4_7"/>
    <property type="match status" value="1"/>
</dbReference>
<evidence type="ECO:0000256" key="7">
    <source>
        <dbReference type="ARBA" id="ARBA00022737"/>
    </source>
</evidence>
<dbReference type="InterPro" id="IPR001041">
    <property type="entry name" value="2Fe-2S_ferredoxin-type"/>
</dbReference>
<gene>
    <name evidence="19" type="ORF">SAMN05446037_100463</name>
</gene>
<evidence type="ECO:0000259" key="17">
    <source>
        <dbReference type="PROSITE" id="PS51669"/>
    </source>
</evidence>
<evidence type="ECO:0000256" key="3">
    <source>
        <dbReference type="ARBA" id="ARBA00005404"/>
    </source>
</evidence>
<dbReference type="InterPro" id="IPR050123">
    <property type="entry name" value="Prok_molybdopt-oxidoreductase"/>
</dbReference>
<dbReference type="GO" id="GO:0016020">
    <property type="term" value="C:membrane"/>
    <property type="evidence" value="ECO:0007669"/>
    <property type="project" value="UniProtKB-SubCell"/>
</dbReference>
<evidence type="ECO:0000256" key="14">
    <source>
        <dbReference type="ARBA" id="ARBA00034078"/>
    </source>
</evidence>
<keyword evidence="8" id="KW-1278">Translocase</keyword>
<feature type="domain" description="4Fe-4S His(Cys)3-ligated-type" evidence="18">
    <location>
        <begin position="78"/>
        <end position="117"/>
    </location>
</feature>
<comment type="cofactor">
    <cofactor evidence="1">
        <name>[4Fe-4S] cluster</name>
        <dbReference type="ChEBI" id="CHEBI:49883"/>
    </cofactor>
</comment>
<feature type="domain" description="4Fe-4S ferredoxin-type" evidence="16">
    <location>
        <begin position="180"/>
        <end position="209"/>
    </location>
</feature>
<accession>A0A239BPB7</accession>
<dbReference type="PROSITE" id="PS51085">
    <property type="entry name" value="2FE2S_FER_2"/>
    <property type="match status" value="1"/>
</dbReference>
<dbReference type="InterPro" id="IPR017896">
    <property type="entry name" value="4Fe4S_Fe-S-bd"/>
</dbReference>
<dbReference type="AlphaFoldDB" id="A0A239BPB7"/>
<dbReference type="SUPFAM" id="SSF54862">
    <property type="entry name" value="4Fe-4S ferredoxins"/>
    <property type="match status" value="1"/>
</dbReference>
<dbReference type="Pfam" id="PF13510">
    <property type="entry name" value="Fer2_4"/>
    <property type="match status" value="1"/>
</dbReference>
<dbReference type="PROSITE" id="PS00198">
    <property type="entry name" value="4FE4S_FER_1"/>
    <property type="match status" value="1"/>
</dbReference>
<dbReference type="PROSITE" id="PS00551">
    <property type="entry name" value="MOLYBDOPTERIN_PROK_1"/>
    <property type="match status" value="1"/>
</dbReference>
<evidence type="ECO:0000256" key="12">
    <source>
        <dbReference type="ARBA" id="ARBA00023027"/>
    </source>
</evidence>
<keyword evidence="6" id="KW-0479">Metal-binding</keyword>